<dbReference type="GO" id="GO:0005516">
    <property type="term" value="F:calmodulin binding"/>
    <property type="evidence" value="ECO:0007669"/>
    <property type="project" value="UniProtKB-KW"/>
</dbReference>
<feature type="compositionally biased region" description="Basic residues" evidence="3">
    <location>
        <begin position="25"/>
        <end position="36"/>
    </location>
</feature>
<dbReference type="EnsemblPlants" id="Kaladp0060s0342.1.v1.1">
    <property type="protein sequence ID" value="Kaladp0060s0342.1.v1.1"/>
    <property type="gene ID" value="Kaladp0060s0342.v1.1"/>
</dbReference>
<dbReference type="CDD" id="cd23767">
    <property type="entry name" value="IQCD"/>
    <property type="match status" value="1"/>
</dbReference>
<dbReference type="SMART" id="SM00015">
    <property type="entry name" value="IQ"/>
    <property type="match status" value="1"/>
</dbReference>
<proteinExistence type="inferred from homology"/>
<dbReference type="Gramene" id="Kaladp0060s0342.1.v1.1">
    <property type="protein sequence ID" value="Kaladp0060s0342.1.v1.1"/>
    <property type="gene ID" value="Kaladp0060s0342.v1.1"/>
</dbReference>
<evidence type="ECO:0000256" key="1">
    <source>
        <dbReference type="ARBA" id="ARBA00022860"/>
    </source>
</evidence>
<feature type="compositionally biased region" description="Basic and acidic residues" evidence="3">
    <location>
        <begin position="15"/>
        <end position="24"/>
    </location>
</feature>
<organism evidence="4 5">
    <name type="scientific">Kalanchoe fedtschenkoi</name>
    <name type="common">Lavender scallops</name>
    <name type="synonym">South American air plant</name>
    <dbReference type="NCBI Taxonomy" id="63787"/>
    <lineage>
        <taxon>Eukaryota</taxon>
        <taxon>Viridiplantae</taxon>
        <taxon>Streptophyta</taxon>
        <taxon>Embryophyta</taxon>
        <taxon>Tracheophyta</taxon>
        <taxon>Spermatophyta</taxon>
        <taxon>Magnoliopsida</taxon>
        <taxon>eudicotyledons</taxon>
        <taxon>Gunneridae</taxon>
        <taxon>Pentapetalae</taxon>
        <taxon>Saxifragales</taxon>
        <taxon>Crassulaceae</taxon>
        <taxon>Kalanchoe</taxon>
    </lineage>
</organism>
<protein>
    <submittedName>
        <fullName evidence="4">Uncharacterized protein</fullName>
    </submittedName>
</protein>
<feature type="region of interest" description="Disordered" evidence="3">
    <location>
        <begin position="15"/>
        <end position="72"/>
    </location>
</feature>
<dbReference type="PANTHER" id="PTHR32295:SF216">
    <property type="entry name" value="PROTEIN IQ-DOMAIN 3"/>
    <property type="match status" value="1"/>
</dbReference>
<evidence type="ECO:0000313" key="4">
    <source>
        <dbReference type="EnsemblPlants" id="Kaladp0060s0342.1.v1.1"/>
    </source>
</evidence>
<accession>A0A7N0UCX3</accession>
<dbReference type="InterPro" id="IPR000048">
    <property type="entry name" value="IQ_motif_EF-hand-BS"/>
</dbReference>
<dbReference type="AlphaFoldDB" id="A0A7N0UCX3"/>
<dbReference type="PROSITE" id="PS50096">
    <property type="entry name" value="IQ"/>
    <property type="match status" value="1"/>
</dbReference>
<keyword evidence="5" id="KW-1185">Reference proteome</keyword>
<keyword evidence="1" id="KW-0112">Calmodulin-binding</keyword>
<sequence>MGRRRGWFSAVKKALGSEHKDHGNQRCRKSKKKWFAKQKDKADSVNGSAQNEPVVPSPRTMGEEPGISVSRTGEEAVVGTPWSILEEPYAPLVVEEVKPNEAGGQENDYAYDVAVAKALAAEAAAVSAQAAAEVVRLTNLTRFAGKSKEEVAAIKIQTAFRGHMARRALRALRGLVRLKSLMQGSCIKRQSMSTLRCMQTLSRVQSQIRARRIRMSEENQALQRQLQQKHENEMEKMKLTIGDDWNDSTKSKEKLEASLRQRQEAAVRRERALAYAHAQQQKWRSGSKTLNPTIMDPINPHWGWSWLERWMAARPWEGSTEEASSGRSSAIRPLSVEEISRAYYAHRERHPDNSNKPLPIPQRSSSRISTRRSLSTPRPKVPPPASSSGMTTKAKTPGSSSGQGVEESKSIQSRRHSLANSSVSRNASSLSGRSSYTAATEAQRPRSRLQKSSSTSNKTSSGKVEIGSLAAGSAKKRLSFSSPAESRRHSGPPVVDLSPIQEK</sequence>
<dbReference type="Proteomes" id="UP000594263">
    <property type="component" value="Unplaced"/>
</dbReference>
<feature type="region of interest" description="Disordered" evidence="3">
    <location>
        <begin position="346"/>
        <end position="503"/>
    </location>
</feature>
<feature type="compositionally biased region" description="Low complexity" evidence="3">
    <location>
        <begin position="361"/>
        <end position="378"/>
    </location>
</feature>
<evidence type="ECO:0000256" key="2">
    <source>
        <dbReference type="ARBA" id="ARBA00024341"/>
    </source>
</evidence>
<dbReference type="Pfam" id="PF00612">
    <property type="entry name" value="IQ"/>
    <property type="match status" value="1"/>
</dbReference>
<evidence type="ECO:0000313" key="5">
    <source>
        <dbReference type="Proteomes" id="UP000594263"/>
    </source>
</evidence>
<dbReference type="Gene3D" id="1.20.5.1190">
    <property type="entry name" value="iswi atpase"/>
    <property type="match status" value="1"/>
</dbReference>
<comment type="similarity">
    <text evidence="2">Belongs to the IQD family.</text>
</comment>
<evidence type="ECO:0000256" key="3">
    <source>
        <dbReference type="SAM" id="MobiDB-lite"/>
    </source>
</evidence>
<feature type="compositionally biased region" description="Polar residues" evidence="3">
    <location>
        <begin position="386"/>
        <end position="403"/>
    </location>
</feature>
<feature type="compositionally biased region" description="Low complexity" evidence="3">
    <location>
        <begin position="418"/>
        <end position="435"/>
    </location>
</feature>
<dbReference type="PANTHER" id="PTHR32295">
    <property type="entry name" value="IQ-DOMAIN 5-RELATED"/>
    <property type="match status" value="1"/>
</dbReference>
<feature type="compositionally biased region" description="Low complexity" evidence="3">
    <location>
        <begin position="451"/>
        <end position="461"/>
    </location>
</feature>
<name>A0A7N0UCX3_KALFE</name>
<reference evidence="4" key="1">
    <citation type="submission" date="2021-01" db="UniProtKB">
        <authorList>
            <consortium name="EnsemblPlants"/>
        </authorList>
    </citation>
    <scope>IDENTIFICATION</scope>
</reference>
<dbReference type="OMA" id="VHQTEDI"/>